<dbReference type="Proteomes" id="UP000271193">
    <property type="component" value="Chromosome"/>
</dbReference>
<protein>
    <submittedName>
        <fullName evidence="1">Uncharacterized protein</fullName>
    </submittedName>
</protein>
<dbReference type="KEGG" id="cben:EG339_02695"/>
<gene>
    <name evidence="1" type="ORF">EG339_02695</name>
</gene>
<dbReference type="EMBL" id="CP033932">
    <property type="protein sequence ID" value="AZB23605.1"/>
    <property type="molecule type" value="Genomic_DNA"/>
</dbReference>
<sequence>MENTLENKEKFFTQYYGQEVANIQHPFDEDYMGQVDGLFIGGINFLELKPLSSITDEDLLKIAELLSWRKSMSESSIITQTKELLLSQSQTNLYREHWSDIVDKVRELGYAHKWNGISVEKQIEYGWIKLKEN</sequence>
<dbReference type="RefSeq" id="WP_123868742.1">
    <property type="nucleotide sequence ID" value="NZ_CP033932.1"/>
</dbReference>
<dbReference type="GeneID" id="99063709"/>
<dbReference type="AlphaFoldDB" id="A0A3G6T2D0"/>
<organism evidence="1 2">
    <name type="scientific">Chryseobacterium bernardetii</name>
    <dbReference type="NCBI Taxonomy" id="1241978"/>
    <lineage>
        <taxon>Bacteria</taxon>
        <taxon>Pseudomonadati</taxon>
        <taxon>Bacteroidota</taxon>
        <taxon>Flavobacteriia</taxon>
        <taxon>Flavobacteriales</taxon>
        <taxon>Weeksellaceae</taxon>
        <taxon>Chryseobacterium group</taxon>
        <taxon>Chryseobacterium</taxon>
    </lineage>
</organism>
<reference evidence="2" key="1">
    <citation type="submission" date="2018-11" db="EMBL/GenBank/DDBJ databases">
        <title>Proposal to divide the Flavobacteriaceae and reorganize its genera based on Amino Acid Identity values calculated from whole genome sequences.</title>
        <authorList>
            <person name="Nicholson A.C."/>
            <person name="Gulvik C.A."/>
            <person name="Whitney A.M."/>
            <person name="Humrighouse B.W."/>
            <person name="Bell M."/>
            <person name="Holmes B."/>
            <person name="Steigerwalt A.G."/>
            <person name="Villarma A."/>
            <person name="Sheth M."/>
            <person name="Batra D."/>
            <person name="Pryor J."/>
            <person name="Bernardet J.-F."/>
            <person name="Hugo C."/>
            <person name="Kampfer P."/>
            <person name="Newman J."/>
            <person name="McQuiston J.R."/>
        </authorList>
    </citation>
    <scope>NUCLEOTIDE SEQUENCE [LARGE SCALE GENOMIC DNA]</scope>
    <source>
        <strain evidence="2">G0229</strain>
    </source>
</reference>
<evidence type="ECO:0000313" key="1">
    <source>
        <dbReference type="EMBL" id="AZB23605.1"/>
    </source>
</evidence>
<evidence type="ECO:0000313" key="2">
    <source>
        <dbReference type="Proteomes" id="UP000271193"/>
    </source>
</evidence>
<proteinExistence type="predicted"/>
<keyword evidence="2" id="KW-1185">Reference proteome</keyword>
<accession>A0A3G6T2D0</accession>
<name>A0A3G6T2D0_9FLAO</name>